<feature type="transmembrane region" description="Helical" evidence="1">
    <location>
        <begin position="86"/>
        <end position="107"/>
    </location>
</feature>
<name>A0A1G7Y882_9SPHI</name>
<feature type="transmembrane region" description="Helical" evidence="1">
    <location>
        <begin position="59"/>
        <end position="80"/>
    </location>
</feature>
<protein>
    <submittedName>
        <fullName evidence="2">Uncharacterized protein</fullName>
    </submittedName>
</protein>
<keyword evidence="3" id="KW-1185">Reference proteome</keyword>
<proteinExistence type="predicted"/>
<gene>
    <name evidence="2" type="ORF">SAMN05192573_105284</name>
</gene>
<keyword evidence="1" id="KW-0812">Transmembrane</keyword>
<accession>A0A1G7Y882</accession>
<organism evidence="2 3">
    <name type="scientific">Mucilaginibacter gossypii</name>
    <dbReference type="NCBI Taxonomy" id="551996"/>
    <lineage>
        <taxon>Bacteria</taxon>
        <taxon>Pseudomonadati</taxon>
        <taxon>Bacteroidota</taxon>
        <taxon>Sphingobacteriia</taxon>
        <taxon>Sphingobacteriales</taxon>
        <taxon>Sphingobacteriaceae</taxon>
        <taxon>Mucilaginibacter</taxon>
    </lineage>
</organism>
<evidence type="ECO:0000313" key="2">
    <source>
        <dbReference type="EMBL" id="SDG92160.1"/>
    </source>
</evidence>
<evidence type="ECO:0000313" key="3">
    <source>
        <dbReference type="Proteomes" id="UP000199705"/>
    </source>
</evidence>
<feature type="transmembrane region" description="Helical" evidence="1">
    <location>
        <begin position="20"/>
        <end position="38"/>
    </location>
</feature>
<dbReference type="STRING" id="551996.SAMN05192573_105284"/>
<dbReference type="AlphaFoldDB" id="A0A1G7Y882"/>
<keyword evidence="1" id="KW-0472">Membrane</keyword>
<evidence type="ECO:0000256" key="1">
    <source>
        <dbReference type="SAM" id="Phobius"/>
    </source>
</evidence>
<dbReference type="RefSeq" id="WP_091167568.1">
    <property type="nucleotide sequence ID" value="NZ_FNCG01000005.1"/>
</dbReference>
<sequence>MLIGSLFLGKVHEVNGQWIETKFVVIGIPLFPTSSMLVTRSAWRSRNGFNIPLNHQSIIAGYARMFSVIIAFIAFIFFFSERDSTALLIGAIGLALWLYFYFVFGSADTAEAEERKKMGDLTGLYIKPEWLGYDDAYRIYDRLEKKYRAEFGGADWLNDLQQNEIAPAKLPLLYALSRFNYSLGATECNKKLFEKADSLYL</sequence>
<reference evidence="3" key="1">
    <citation type="submission" date="2016-10" db="EMBL/GenBank/DDBJ databases">
        <authorList>
            <person name="Varghese N."/>
            <person name="Submissions S."/>
        </authorList>
    </citation>
    <scope>NUCLEOTIDE SEQUENCE [LARGE SCALE GENOMIC DNA]</scope>
    <source>
        <strain evidence="3">Gh-67</strain>
    </source>
</reference>
<keyword evidence="1" id="KW-1133">Transmembrane helix</keyword>
<dbReference type="Proteomes" id="UP000199705">
    <property type="component" value="Unassembled WGS sequence"/>
</dbReference>
<dbReference type="EMBL" id="FNCG01000005">
    <property type="protein sequence ID" value="SDG92160.1"/>
    <property type="molecule type" value="Genomic_DNA"/>
</dbReference>